<name>A0A1Z4JKE7_LEPBY</name>
<dbReference type="Pfam" id="PF20703">
    <property type="entry name" value="nSTAND1"/>
    <property type="match status" value="1"/>
</dbReference>
<evidence type="ECO:0000259" key="1">
    <source>
        <dbReference type="Pfam" id="PF20703"/>
    </source>
</evidence>
<feature type="domain" description="Novel STAND NTPase 1" evidence="1">
    <location>
        <begin position="17"/>
        <end position="262"/>
    </location>
</feature>
<dbReference type="Proteomes" id="UP000217895">
    <property type="component" value="Chromosome"/>
</dbReference>
<proteinExistence type="predicted"/>
<evidence type="ECO:0000313" key="3">
    <source>
        <dbReference type="Proteomes" id="UP000217895"/>
    </source>
</evidence>
<dbReference type="AlphaFoldDB" id="A0A1Z4JKE7"/>
<dbReference type="Gene3D" id="3.40.50.300">
    <property type="entry name" value="P-loop containing nucleotide triphosphate hydrolases"/>
    <property type="match status" value="1"/>
</dbReference>
<keyword evidence="3" id="KW-1185">Reference proteome</keyword>
<gene>
    <name evidence="2" type="ORF">NIES2135_40890</name>
</gene>
<protein>
    <recommendedName>
        <fullName evidence="1">Novel STAND NTPase 1 domain-containing protein</fullName>
    </recommendedName>
</protein>
<dbReference type="SUPFAM" id="SSF52540">
    <property type="entry name" value="P-loop containing nucleoside triphosphate hydrolases"/>
    <property type="match status" value="1"/>
</dbReference>
<dbReference type="InterPro" id="IPR027417">
    <property type="entry name" value="P-loop_NTPase"/>
</dbReference>
<sequence>MSSQTNCPFLADRMLTERKFFVGRRDQIRFILSRMTNDQPTSVNVVGDRRVGKSSLLYHIYQSYEEQVTAYGRRAEEFVVVYLSLRDGNCRKPEDFYQAVADQLLQRQRVLSNPILAQPLQQSQLNGSKFFRAMDAWKQAKVLPVVCLDNFEELLDPESQFDDGFYDNLRALQGRSEIMLIIASRRKLREYKQKGRTSEFFNVSQTEVLQDLSESEAQDLVRLPDTQNPALSEERQQLALKWADRHPYLLQLAALYLWEARQFDKSNEWAQRRFEEDARGVPRRVNPARMVFMGIGRLGQWGQQLGDTADDWGNFLKGMVTLVLLGLALTGVVKWSNFGSFMQDFAGEILKNMQTQPDQKGEGK</sequence>
<accession>A0A1Z4JKE7</accession>
<reference evidence="2 3" key="1">
    <citation type="submission" date="2017-06" db="EMBL/GenBank/DDBJ databases">
        <title>Genome sequencing of cyanobaciteial culture collection at National Institute for Environmental Studies (NIES).</title>
        <authorList>
            <person name="Hirose Y."/>
            <person name="Shimura Y."/>
            <person name="Fujisawa T."/>
            <person name="Nakamura Y."/>
            <person name="Kawachi M."/>
        </authorList>
    </citation>
    <scope>NUCLEOTIDE SEQUENCE [LARGE SCALE GENOMIC DNA]</scope>
    <source>
        <strain evidence="2 3">NIES-2135</strain>
    </source>
</reference>
<dbReference type="InterPro" id="IPR049052">
    <property type="entry name" value="nSTAND1"/>
</dbReference>
<dbReference type="EMBL" id="AP018203">
    <property type="protein sequence ID" value="BAY57225.1"/>
    <property type="molecule type" value="Genomic_DNA"/>
</dbReference>
<evidence type="ECO:0000313" key="2">
    <source>
        <dbReference type="EMBL" id="BAY57225.1"/>
    </source>
</evidence>
<organism evidence="2 3">
    <name type="scientific">Leptolyngbya boryana NIES-2135</name>
    <dbReference type="NCBI Taxonomy" id="1973484"/>
    <lineage>
        <taxon>Bacteria</taxon>
        <taxon>Bacillati</taxon>
        <taxon>Cyanobacteriota</taxon>
        <taxon>Cyanophyceae</taxon>
        <taxon>Leptolyngbyales</taxon>
        <taxon>Leptolyngbyaceae</taxon>
        <taxon>Leptolyngbya group</taxon>
        <taxon>Leptolyngbya</taxon>
    </lineage>
</organism>